<gene>
    <name evidence="1" type="ORF">PVK06_027550</name>
</gene>
<reference evidence="1 2" key="1">
    <citation type="submission" date="2023-03" db="EMBL/GenBank/DDBJ databases">
        <title>WGS of Gossypium arboreum.</title>
        <authorList>
            <person name="Yu D."/>
        </authorList>
    </citation>
    <scope>NUCLEOTIDE SEQUENCE [LARGE SCALE GENOMIC DNA]</scope>
    <source>
        <tissue evidence="1">Leaf</tissue>
    </source>
</reference>
<comment type="caution">
    <text evidence="1">The sequence shown here is derived from an EMBL/GenBank/DDBJ whole genome shotgun (WGS) entry which is preliminary data.</text>
</comment>
<proteinExistence type="predicted"/>
<evidence type="ECO:0000313" key="1">
    <source>
        <dbReference type="EMBL" id="KAK5812139.1"/>
    </source>
</evidence>
<name>A0ABR0P3I3_GOSAR</name>
<organism evidence="1 2">
    <name type="scientific">Gossypium arboreum</name>
    <name type="common">Tree cotton</name>
    <name type="synonym">Gossypium nanking</name>
    <dbReference type="NCBI Taxonomy" id="29729"/>
    <lineage>
        <taxon>Eukaryota</taxon>
        <taxon>Viridiplantae</taxon>
        <taxon>Streptophyta</taxon>
        <taxon>Embryophyta</taxon>
        <taxon>Tracheophyta</taxon>
        <taxon>Spermatophyta</taxon>
        <taxon>Magnoliopsida</taxon>
        <taxon>eudicotyledons</taxon>
        <taxon>Gunneridae</taxon>
        <taxon>Pentapetalae</taxon>
        <taxon>rosids</taxon>
        <taxon>malvids</taxon>
        <taxon>Malvales</taxon>
        <taxon>Malvaceae</taxon>
        <taxon>Malvoideae</taxon>
        <taxon>Gossypium</taxon>
    </lineage>
</organism>
<sequence length="110" mass="12489">MFPEIASLGKGKHLNLCALIVYGKLVLPDILDLFGLLLYLMETRLMYCEVDTEVGRRGLLEEERMFRHRRGQTRVSAIAVVVINGLCNNDNHLRPKRSITFIAPQQPLPA</sequence>
<evidence type="ECO:0000313" key="2">
    <source>
        <dbReference type="Proteomes" id="UP001358586"/>
    </source>
</evidence>
<protein>
    <submittedName>
        <fullName evidence="1">Uncharacterized protein</fullName>
    </submittedName>
</protein>
<keyword evidence="2" id="KW-1185">Reference proteome</keyword>
<dbReference type="Proteomes" id="UP001358586">
    <property type="component" value="Chromosome 8"/>
</dbReference>
<dbReference type="EMBL" id="JARKNE010000008">
    <property type="protein sequence ID" value="KAK5812139.1"/>
    <property type="molecule type" value="Genomic_DNA"/>
</dbReference>
<accession>A0ABR0P3I3</accession>